<evidence type="ECO:0000313" key="3">
    <source>
        <dbReference type="Proteomes" id="UP001469553"/>
    </source>
</evidence>
<reference evidence="2 3" key="1">
    <citation type="submission" date="2021-06" db="EMBL/GenBank/DDBJ databases">
        <authorList>
            <person name="Palmer J.M."/>
        </authorList>
    </citation>
    <scope>NUCLEOTIDE SEQUENCE [LARGE SCALE GENOMIC DNA]</scope>
    <source>
        <strain evidence="2 3">AS_MEX2019</strain>
        <tissue evidence="2">Muscle</tissue>
    </source>
</reference>
<evidence type="ECO:0000313" key="2">
    <source>
        <dbReference type="EMBL" id="MEQ2285128.1"/>
    </source>
</evidence>
<sequence length="117" mass="12925">CESGWSGNRCHVKEKPSLTTLHPTLEATQLDPVYAGIGIGLVLLLAGVAVCFLALCKNKCGFIKADPMKYGMMDNPSFDWRAEVSAQRCPINHRQSHFGLLICTKFIFPPFCPTLIQ</sequence>
<comment type="caution">
    <text evidence="2">The sequence shown here is derived from an EMBL/GenBank/DDBJ whole genome shotgun (WGS) entry which is preliminary data.</text>
</comment>
<keyword evidence="1" id="KW-0812">Transmembrane</keyword>
<feature type="non-terminal residue" evidence="2">
    <location>
        <position position="1"/>
    </location>
</feature>
<keyword evidence="3" id="KW-1185">Reference proteome</keyword>
<evidence type="ECO:0008006" key="4">
    <source>
        <dbReference type="Google" id="ProtNLM"/>
    </source>
</evidence>
<gene>
    <name evidence="2" type="ORF">AMECASPLE_028686</name>
</gene>
<keyword evidence="1" id="KW-0472">Membrane</keyword>
<feature type="transmembrane region" description="Helical" evidence="1">
    <location>
        <begin position="33"/>
        <end position="55"/>
    </location>
</feature>
<proteinExistence type="predicted"/>
<accession>A0ABV0XUE5</accession>
<protein>
    <recommendedName>
        <fullName evidence="4">EGF-like domain-containing protein</fullName>
    </recommendedName>
</protein>
<dbReference type="EMBL" id="JAHRIP010012594">
    <property type="protein sequence ID" value="MEQ2285128.1"/>
    <property type="molecule type" value="Genomic_DNA"/>
</dbReference>
<dbReference type="Proteomes" id="UP001469553">
    <property type="component" value="Unassembled WGS sequence"/>
</dbReference>
<name>A0ABV0XUE5_9TELE</name>
<keyword evidence="1" id="KW-1133">Transmembrane helix</keyword>
<evidence type="ECO:0000256" key="1">
    <source>
        <dbReference type="SAM" id="Phobius"/>
    </source>
</evidence>
<organism evidence="2 3">
    <name type="scientific">Ameca splendens</name>
    <dbReference type="NCBI Taxonomy" id="208324"/>
    <lineage>
        <taxon>Eukaryota</taxon>
        <taxon>Metazoa</taxon>
        <taxon>Chordata</taxon>
        <taxon>Craniata</taxon>
        <taxon>Vertebrata</taxon>
        <taxon>Euteleostomi</taxon>
        <taxon>Actinopterygii</taxon>
        <taxon>Neopterygii</taxon>
        <taxon>Teleostei</taxon>
        <taxon>Neoteleostei</taxon>
        <taxon>Acanthomorphata</taxon>
        <taxon>Ovalentaria</taxon>
        <taxon>Atherinomorphae</taxon>
        <taxon>Cyprinodontiformes</taxon>
        <taxon>Goodeidae</taxon>
        <taxon>Ameca</taxon>
    </lineage>
</organism>